<proteinExistence type="inferred from homology"/>
<dbReference type="STRING" id="1149755.A0A2J6S437"/>
<dbReference type="InterPro" id="IPR036318">
    <property type="entry name" value="FAD-bd_PCMH-like_sf"/>
</dbReference>
<keyword evidence="4" id="KW-0560">Oxidoreductase</keyword>
<keyword evidence="8" id="KW-1185">Reference proteome</keyword>
<feature type="domain" description="FAD-binding PCMH-type" evidence="6">
    <location>
        <begin position="73"/>
        <end position="244"/>
    </location>
</feature>
<evidence type="ECO:0000313" key="7">
    <source>
        <dbReference type="EMBL" id="PMD45498.1"/>
    </source>
</evidence>
<dbReference type="InterPro" id="IPR006094">
    <property type="entry name" value="Oxid_FAD_bind_N"/>
</dbReference>
<accession>A0A2J6S437</accession>
<name>A0A2J6S437_HYAVF</name>
<keyword evidence="3" id="KW-0274">FAD</keyword>
<evidence type="ECO:0000259" key="6">
    <source>
        <dbReference type="PROSITE" id="PS51387"/>
    </source>
</evidence>
<dbReference type="PANTHER" id="PTHR42973:SF34">
    <property type="entry name" value="FAD BINDING DOMAIN PROTEIN (AFU_ORTHOLOGUE AFUA_3G02770)"/>
    <property type="match status" value="1"/>
</dbReference>
<evidence type="ECO:0000256" key="5">
    <source>
        <dbReference type="SAM" id="SignalP"/>
    </source>
</evidence>
<dbReference type="PANTHER" id="PTHR42973">
    <property type="entry name" value="BINDING OXIDOREDUCTASE, PUTATIVE (AFU_ORTHOLOGUE AFUA_1G17690)-RELATED"/>
    <property type="match status" value="1"/>
</dbReference>
<reference evidence="7 8" key="1">
    <citation type="submission" date="2016-04" db="EMBL/GenBank/DDBJ databases">
        <title>A degradative enzymes factory behind the ericoid mycorrhizal symbiosis.</title>
        <authorList>
            <consortium name="DOE Joint Genome Institute"/>
            <person name="Martino E."/>
            <person name="Morin E."/>
            <person name="Grelet G."/>
            <person name="Kuo A."/>
            <person name="Kohler A."/>
            <person name="Daghino S."/>
            <person name="Barry K."/>
            <person name="Choi C."/>
            <person name="Cichocki N."/>
            <person name="Clum A."/>
            <person name="Copeland A."/>
            <person name="Hainaut M."/>
            <person name="Haridas S."/>
            <person name="Labutti K."/>
            <person name="Lindquist E."/>
            <person name="Lipzen A."/>
            <person name="Khouja H.-R."/>
            <person name="Murat C."/>
            <person name="Ohm R."/>
            <person name="Olson A."/>
            <person name="Spatafora J."/>
            <person name="Veneault-Fourrey C."/>
            <person name="Henrissat B."/>
            <person name="Grigoriev I."/>
            <person name="Martin F."/>
            <person name="Perotto S."/>
        </authorList>
    </citation>
    <scope>NUCLEOTIDE SEQUENCE [LARGE SCALE GENOMIC DNA]</scope>
    <source>
        <strain evidence="7 8">F</strain>
    </source>
</reference>
<dbReference type="InterPro" id="IPR016169">
    <property type="entry name" value="FAD-bd_PCMH_sub2"/>
</dbReference>
<evidence type="ECO:0000256" key="3">
    <source>
        <dbReference type="ARBA" id="ARBA00022827"/>
    </source>
</evidence>
<protein>
    <submittedName>
        <fullName evidence="7">FAD-binding domain-containing protein</fullName>
    </submittedName>
</protein>
<comment type="similarity">
    <text evidence="1">Belongs to the oxygen-dependent FAD-linked oxidoreductase family.</text>
</comment>
<dbReference type="PROSITE" id="PS51387">
    <property type="entry name" value="FAD_PCMH"/>
    <property type="match status" value="1"/>
</dbReference>
<dbReference type="Proteomes" id="UP000235786">
    <property type="component" value="Unassembled WGS sequence"/>
</dbReference>
<dbReference type="GO" id="GO:0071949">
    <property type="term" value="F:FAD binding"/>
    <property type="evidence" value="ECO:0007669"/>
    <property type="project" value="InterPro"/>
</dbReference>
<evidence type="ECO:0000313" key="8">
    <source>
        <dbReference type="Proteomes" id="UP000235786"/>
    </source>
</evidence>
<keyword evidence="2" id="KW-0285">Flavoprotein</keyword>
<dbReference type="InterPro" id="IPR016166">
    <property type="entry name" value="FAD-bd_PCMH"/>
</dbReference>
<dbReference type="OrthoDB" id="2151789at2759"/>
<keyword evidence="5" id="KW-0732">Signal</keyword>
<dbReference type="AlphaFoldDB" id="A0A2J6S437"/>
<dbReference type="InterPro" id="IPR050416">
    <property type="entry name" value="FAD-linked_Oxidoreductase"/>
</dbReference>
<dbReference type="Gene3D" id="3.30.465.10">
    <property type="match status" value="1"/>
</dbReference>
<evidence type="ECO:0000256" key="1">
    <source>
        <dbReference type="ARBA" id="ARBA00005466"/>
    </source>
</evidence>
<dbReference type="Pfam" id="PF01565">
    <property type="entry name" value="FAD_binding_4"/>
    <property type="match status" value="1"/>
</dbReference>
<evidence type="ECO:0000256" key="4">
    <source>
        <dbReference type="ARBA" id="ARBA00023002"/>
    </source>
</evidence>
<feature type="signal peptide" evidence="5">
    <location>
        <begin position="1"/>
        <end position="19"/>
    </location>
</feature>
<gene>
    <name evidence="7" type="ORF">L207DRAFT_256899</name>
</gene>
<dbReference type="GO" id="GO:0016491">
    <property type="term" value="F:oxidoreductase activity"/>
    <property type="evidence" value="ECO:0007669"/>
    <property type="project" value="UniProtKB-KW"/>
</dbReference>
<dbReference type="SUPFAM" id="SSF56176">
    <property type="entry name" value="FAD-binding/transporter-associated domain-like"/>
    <property type="match status" value="1"/>
</dbReference>
<dbReference type="EMBL" id="KZ613940">
    <property type="protein sequence ID" value="PMD45498.1"/>
    <property type="molecule type" value="Genomic_DNA"/>
</dbReference>
<evidence type="ECO:0000256" key="2">
    <source>
        <dbReference type="ARBA" id="ARBA00022630"/>
    </source>
</evidence>
<organism evidence="7 8">
    <name type="scientific">Hyaloscypha variabilis (strain UAMH 11265 / GT02V1 / F)</name>
    <name type="common">Meliniomyces variabilis</name>
    <dbReference type="NCBI Taxonomy" id="1149755"/>
    <lineage>
        <taxon>Eukaryota</taxon>
        <taxon>Fungi</taxon>
        <taxon>Dikarya</taxon>
        <taxon>Ascomycota</taxon>
        <taxon>Pezizomycotina</taxon>
        <taxon>Leotiomycetes</taxon>
        <taxon>Helotiales</taxon>
        <taxon>Hyaloscyphaceae</taxon>
        <taxon>Hyaloscypha</taxon>
        <taxon>Hyaloscypha variabilis</taxon>
    </lineage>
</organism>
<feature type="chain" id="PRO_5014420442" evidence="5">
    <location>
        <begin position="20"/>
        <end position="548"/>
    </location>
</feature>
<sequence>MFLQRCITLGLVLSARVLANGGGAQHPISDHGVQTSSDCHNACTELVTVLGTQASYSSLPEDFRDSLYCGRQRDVTPACVLRPLTAQDVSLAVKTIAKHNCHFAIKSGGHAMFEGASNANGGITIDLVNLNALELSEDMMTASVGPGQRWGRVYEFLEKQGRVVIGGRVSSVGVGGFLLGGGISFLSRKYGWASDNIRSYELVLANGSIANINYKSHPDLYWALRGGAGNFGIVTRFELEAYELGSIWGGLSAYVLTDIRSRYQALNIARPFSFSLSHIIQSASQLVPKLAGRLGFSSTSTNVIQAFEDMIVKEKADESYLQYFVSLVYHTTPDFYAAGVLHVREKPDGNPPALADPAIMGGKPTYSTSKVRSLRSLVEEIDPYNNPGYRYLYHEITFRFNATVFQKVFDFFLEEVELIKHLPGILPVLIIQPISEISRVGNNKNGGNPFGFTDHDGPICALLTNPQWDRAEDDEEVKASVSRFTEKTMDLLEKEGLLHRWIYPNYANEKQDVFAGYGEKNRGKLREIQRKYDPEGVFSRLQPGYFKV</sequence>